<feature type="transmembrane region" description="Helical" evidence="1">
    <location>
        <begin position="45"/>
        <end position="70"/>
    </location>
</feature>
<name>A0AAD8CGA7_ACIOX</name>
<comment type="caution">
    <text evidence="2">The sequence shown here is derived from an EMBL/GenBank/DDBJ whole genome shotgun (WGS) entry which is preliminary data.</text>
</comment>
<dbReference type="Proteomes" id="UP001230051">
    <property type="component" value="Unassembled WGS sequence"/>
</dbReference>
<evidence type="ECO:0000313" key="2">
    <source>
        <dbReference type="EMBL" id="KAK1145951.1"/>
    </source>
</evidence>
<sequence length="102" mass="11138">MSVSKDGFAKLSNKNRHVAARGPALQSLVSGRACWTEEAAGSRALLAWIVLFHLLVNVWLLCMFTSLLIVMGGWLGSQAVLDTSSVVHLERFIKLERCLAGI</sequence>
<proteinExistence type="predicted"/>
<evidence type="ECO:0000313" key="3">
    <source>
        <dbReference type="Proteomes" id="UP001230051"/>
    </source>
</evidence>
<dbReference type="EMBL" id="JAGXEW010000140">
    <property type="protein sequence ID" value="KAK1145951.1"/>
    <property type="molecule type" value="Genomic_DNA"/>
</dbReference>
<keyword evidence="1" id="KW-1133">Transmembrane helix</keyword>
<dbReference type="AlphaFoldDB" id="A0AAD8CGA7"/>
<evidence type="ECO:0000256" key="1">
    <source>
        <dbReference type="SAM" id="Phobius"/>
    </source>
</evidence>
<keyword evidence="3" id="KW-1185">Reference proteome</keyword>
<accession>A0AAD8CGA7</accession>
<protein>
    <submittedName>
        <fullName evidence="2">Sorting nexin-19</fullName>
    </submittedName>
</protein>
<organism evidence="2 3">
    <name type="scientific">Acipenser oxyrinchus oxyrinchus</name>
    <dbReference type="NCBI Taxonomy" id="40147"/>
    <lineage>
        <taxon>Eukaryota</taxon>
        <taxon>Metazoa</taxon>
        <taxon>Chordata</taxon>
        <taxon>Craniata</taxon>
        <taxon>Vertebrata</taxon>
        <taxon>Euteleostomi</taxon>
        <taxon>Actinopterygii</taxon>
        <taxon>Chondrostei</taxon>
        <taxon>Acipenseriformes</taxon>
        <taxon>Acipenseridae</taxon>
        <taxon>Acipenser</taxon>
    </lineage>
</organism>
<gene>
    <name evidence="2" type="primary">SNX19</name>
    <name evidence="2" type="ORF">AOXY_G36039</name>
</gene>
<keyword evidence="1" id="KW-0472">Membrane</keyword>
<reference evidence="2" key="1">
    <citation type="submission" date="2022-02" db="EMBL/GenBank/DDBJ databases">
        <title>Atlantic sturgeon de novo genome assembly.</title>
        <authorList>
            <person name="Stock M."/>
            <person name="Klopp C."/>
            <person name="Guiguen Y."/>
            <person name="Cabau C."/>
            <person name="Parinello H."/>
            <person name="Santidrian Yebra-Pimentel E."/>
            <person name="Kuhl H."/>
            <person name="Dirks R.P."/>
            <person name="Guessner J."/>
            <person name="Wuertz S."/>
            <person name="Du K."/>
            <person name="Schartl M."/>
        </authorList>
    </citation>
    <scope>NUCLEOTIDE SEQUENCE</scope>
    <source>
        <strain evidence="2">STURGEONOMICS-FGT-2020</strain>
        <tissue evidence="2">Whole blood</tissue>
    </source>
</reference>
<keyword evidence="1" id="KW-0812">Transmembrane</keyword>